<organism evidence="4 5">
    <name type="scientific">Candida orthopsilosis (strain 90-125)</name>
    <name type="common">Yeast</name>
    <dbReference type="NCBI Taxonomy" id="1136231"/>
    <lineage>
        <taxon>Eukaryota</taxon>
        <taxon>Fungi</taxon>
        <taxon>Dikarya</taxon>
        <taxon>Ascomycota</taxon>
        <taxon>Saccharomycotina</taxon>
        <taxon>Pichiomycetes</taxon>
        <taxon>Debaryomycetaceae</taxon>
        <taxon>Candida/Lodderomyces clade</taxon>
        <taxon>Candida</taxon>
    </lineage>
</organism>
<reference evidence="4 5" key="1">
    <citation type="journal article" date="2012" name="PLoS ONE">
        <title>Sequence and analysis of the genome of the pathogenic yeast Candida orthopsilosis.</title>
        <authorList>
            <person name="Riccombeni A."/>
            <person name="Vidanes G."/>
            <person name="Proux-Wera E."/>
            <person name="Wolfe K.H."/>
            <person name="Butler G."/>
        </authorList>
    </citation>
    <scope>NUCLEOTIDE SEQUENCE [LARGE SCALE GENOMIC DNA]</scope>
    <source>
        <strain evidence="4 5">Co 90-125</strain>
    </source>
</reference>
<evidence type="ECO:0000256" key="1">
    <source>
        <dbReference type="RuleBase" id="RU366020"/>
    </source>
</evidence>
<dbReference type="InterPro" id="IPR039123">
    <property type="entry name" value="PPTC7"/>
</dbReference>
<evidence type="ECO:0000259" key="3">
    <source>
        <dbReference type="PROSITE" id="PS51746"/>
    </source>
</evidence>
<dbReference type="SUPFAM" id="SSF81606">
    <property type="entry name" value="PP2C-like"/>
    <property type="match status" value="1"/>
</dbReference>
<dbReference type="Proteomes" id="UP000005018">
    <property type="component" value="Chromosome 5"/>
</dbReference>
<evidence type="ECO:0000313" key="4">
    <source>
        <dbReference type="EMBL" id="CCG23870.1"/>
    </source>
</evidence>
<dbReference type="PROSITE" id="PS51746">
    <property type="entry name" value="PPM_2"/>
    <property type="match status" value="1"/>
</dbReference>
<keyword evidence="5" id="KW-1185">Reference proteome</keyword>
<dbReference type="CDD" id="cd00143">
    <property type="entry name" value="PP2Cc"/>
    <property type="match status" value="1"/>
</dbReference>
<dbReference type="FunFam" id="3.60.40.10:FF:000093">
    <property type="entry name" value="Type 2C protein Phosphatase"/>
    <property type="match status" value="1"/>
</dbReference>
<gene>
    <name evidence="4" type="ORF">CORT_0E02830</name>
</gene>
<comment type="catalytic activity">
    <reaction evidence="1">
        <text>O-phospho-L-threonyl-[protein] + H2O = L-threonyl-[protein] + phosphate</text>
        <dbReference type="Rhea" id="RHEA:47004"/>
        <dbReference type="Rhea" id="RHEA-COMP:11060"/>
        <dbReference type="Rhea" id="RHEA-COMP:11605"/>
        <dbReference type="ChEBI" id="CHEBI:15377"/>
        <dbReference type="ChEBI" id="CHEBI:30013"/>
        <dbReference type="ChEBI" id="CHEBI:43474"/>
        <dbReference type="ChEBI" id="CHEBI:61977"/>
        <dbReference type="EC" id="3.1.3.16"/>
    </reaction>
</comment>
<keyword evidence="1" id="KW-0378">Hydrolase</keyword>
<evidence type="ECO:0000256" key="2">
    <source>
        <dbReference type="SAM" id="MobiDB-lite"/>
    </source>
</evidence>
<dbReference type="SMART" id="SM00332">
    <property type="entry name" value="PP2Cc"/>
    <property type="match status" value="1"/>
</dbReference>
<feature type="region of interest" description="Disordered" evidence="2">
    <location>
        <begin position="50"/>
        <end position="90"/>
    </location>
</feature>
<dbReference type="GO" id="GO:0046872">
    <property type="term" value="F:metal ion binding"/>
    <property type="evidence" value="ECO:0007669"/>
    <property type="project" value="UniProtKB-UniRule"/>
</dbReference>
<dbReference type="EMBL" id="HE681723">
    <property type="protein sequence ID" value="CCG23870.1"/>
    <property type="molecule type" value="Genomic_DNA"/>
</dbReference>
<dbReference type="OrthoDB" id="60843at2759"/>
<proteinExistence type="inferred from homology"/>
<evidence type="ECO:0000313" key="5">
    <source>
        <dbReference type="Proteomes" id="UP000005018"/>
    </source>
</evidence>
<dbReference type="EC" id="3.1.3.16" evidence="1"/>
<dbReference type="Pfam" id="PF00481">
    <property type="entry name" value="PP2C"/>
    <property type="match status" value="1"/>
</dbReference>
<dbReference type="InterPro" id="IPR001932">
    <property type="entry name" value="PPM-type_phosphatase-like_dom"/>
</dbReference>
<name>H8X7T4_CANO9</name>
<comment type="cofactor">
    <cofactor evidence="1">
        <name>Mn(2+)</name>
        <dbReference type="ChEBI" id="CHEBI:29035"/>
    </cofactor>
</comment>
<dbReference type="GO" id="GO:0004722">
    <property type="term" value="F:protein serine/threonine phosphatase activity"/>
    <property type="evidence" value="ECO:0007669"/>
    <property type="project" value="UniProtKB-EC"/>
</dbReference>
<dbReference type="InterPro" id="IPR036457">
    <property type="entry name" value="PPM-type-like_dom_sf"/>
</dbReference>
<dbReference type="PANTHER" id="PTHR12320">
    <property type="entry name" value="PROTEIN PHOSPHATASE 2C"/>
    <property type="match status" value="1"/>
</dbReference>
<dbReference type="Gene3D" id="3.60.40.10">
    <property type="entry name" value="PPM-type phosphatase domain"/>
    <property type="match status" value="1"/>
</dbReference>
<comment type="similarity">
    <text evidence="1">Belongs to the PP2C family.</text>
</comment>
<dbReference type="AlphaFoldDB" id="H8X7T4"/>
<comment type="catalytic activity">
    <reaction evidence="1">
        <text>O-phospho-L-seryl-[protein] + H2O = L-seryl-[protein] + phosphate</text>
        <dbReference type="Rhea" id="RHEA:20629"/>
        <dbReference type="Rhea" id="RHEA-COMP:9863"/>
        <dbReference type="Rhea" id="RHEA-COMP:11604"/>
        <dbReference type="ChEBI" id="CHEBI:15377"/>
        <dbReference type="ChEBI" id="CHEBI:29999"/>
        <dbReference type="ChEBI" id="CHEBI:43474"/>
        <dbReference type="ChEBI" id="CHEBI:83421"/>
        <dbReference type="EC" id="3.1.3.16"/>
    </reaction>
</comment>
<dbReference type="RefSeq" id="XP_003870001.1">
    <property type="nucleotide sequence ID" value="XM_003869952.1"/>
</dbReference>
<dbReference type="KEGG" id="cot:CORT_0E02830"/>
<feature type="domain" description="PPM-type phosphatase" evidence="3">
    <location>
        <begin position="124"/>
        <end position="388"/>
    </location>
</feature>
<dbReference type="SMART" id="SM00331">
    <property type="entry name" value="PP2C_SIG"/>
    <property type="match status" value="1"/>
</dbReference>
<feature type="region of interest" description="Disordered" evidence="2">
    <location>
        <begin position="117"/>
        <end position="138"/>
    </location>
</feature>
<keyword evidence="1" id="KW-0479">Metal-binding</keyword>
<keyword evidence="1" id="KW-0904">Protein phosphatase</keyword>
<keyword evidence="1" id="KW-0464">Manganese</keyword>
<dbReference type="HOGENOM" id="CLU_029404_7_0_1"/>
<dbReference type="PANTHER" id="PTHR12320:SF1">
    <property type="entry name" value="PROTEIN PHOSPHATASE PTC7 HOMOLOG"/>
    <property type="match status" value="1"/>
</dbReference>
<comment type="cofactor">
    <cofactor evidence="1">
        <name>Mg(2+)</name>
        <dbReference type="ChEBI" id="CHEBI:18420"/>
    </cofactor>
</comment>
<protein>
    <recommendedName>
        <fullName evidence="1">Protein phosphatase</fullName>
        <ecNumber evidence="1">3.1.3.16</ecNumber>
    </recommendedName>
</protein>
<accession>H8X7T4</accession>
<sequence>MIVSTRAFKFCFITAILAMLLSIISKRSVPIGRSILKSSTIQSTRSFSYTSSSSNSGSSWNSHSNSKSYSTSSSTTSNAQSTSTPPATTSTASLNYDSALSTFSNYNVAVAYQPKDRKPSSNMFKKLKSSPALDSPTGEDNLFVSAQVSDGSIAVGVADGVGGWSEAGYDSSAISRELCASMRKGFENTGDAATTPKSVLENAFKEVLESEAVEIGGTTACLGVFTPDLKLYVANLGDSWCGLFREYKLVKETNFQTHNFNTPYQLAKIPQHILRKAAMEGRRYIIDEPKLADEYSWDLQKGDIVMFATDGVTDNVVPKDIEIFLKDHLEDNKKAKLDEVAKKFVSEVVKVSKDGNFPSAFAQELSRLTGQKYLGGKEDDITVVLVKVV</sequence>
<keyword evidence="1" id="KW-0460">Magnesium</keyword>
<dbReference type="eggNOG" id="KOG1379">
    <property type="taxonomic scope" value="Eukaryota"/>
</dbReference>
<dbReference type="GeneID" id="14540821"/>